<keyword evidence="3" id="KW-1185">Reference proteome</keyword>
<gene>
    <name evidence="2" type="ORF">LIER_18310</name>
</gene>
<comment type="caution">
    <text evidence="2">The sequence shown here is derived from an EMBL/GenBank/DDBJ whole genome shotgun (WGS) entry which is preliminary data.</text>
</comment>
<name>A0AAV3QHZ7_LITER</name>
<proteinExistence type="predicted"/>
<dbReference type="Proteomes" id="UP001454036">
    <property type="component" value="Unassembled WGS sequence"/>
</dbReference>
<feature type="compositionally biased region" description="Acidic residues" evidence="1">
    <location>
        <begin position="50"/>
        <end position="64"/>
    </location>
</feature>
<feature type="region of interest" description="Disordered" evidence="1">
    <location>
        <begin position="25"/>
        <end position="75"/>
    </location>
</feature>
<protein>
    <submittedName>
        <fullName evidence="2">Uncharacterized protein</fullName>
    </submittedName>
</protein>
<dbReference type="EMBL" id="BAABME010004378">
    <property type="protein sequence ID" value="GAA0162153.1"/>
    <property type="molecule type" value="Genomic_DNA"/>
</dbReference>
<reference evidence="2 3" key="1">
    <citation type="submission" date="2024-01" db="EMBL/GenBank/DDBJ databases">
        <title>The complete chloroplast genome sequence of Lithospermum erythrorhizon: insights into the phylogenetic relationship among Boraginaceae species and the maternal lineages of purple gromwells.</title>
        <authorList>
            <person name="Okada T."/>
            <person name="Watanabe K."/>
        </authorList>
    </citation>
    <scope>NUCLEOTIDE SEQUENCE [LARGE SCALE GENOMIC DNA]</scope>
</reference>
<sequence>MEVHIVVISLVFPITSVMSKHGIWSSKTSGSEAGDVPLNRTVLRPYDSGSESDSESVSESEYESDSNSNANEGFTSRHSCITDELNLPITSLKQYPPVQVMERHGDHDFFQTPVHDLFRTPESSLNSSPTGSTDSGESLFSLQINRNSFTNSFAKGGAKNTNIFIGKTKNFHGHEELGVAVSEGLSPTEIPIPHQTDFVLPLTFPKTKENNTNENKKKKEKNKKKKKKKKKEENGACLSCFPCMWPTCSLKCLNCSCWPNCSSCLSCSGCCECPSWKSCCCQLPSCNCKCFSWPSCHWKCPSWSCCCK</sequence>
<evidence type="ECO:0000256" key="1">
    <source>
        <dbReference type="SAM" id="MobiDB-lite"/>
    </source>
</evidence>
<accession>A0AAV3QHZ7</accession>
<feature type="compositionally biased region" description="Basic residues" evidence="1">
    <location>
        <begin position="218"/>
        <end position="227"/>
    </location>
</feature>
<organism evidence="2 3">
    <name type="scientific">Lithospermum erythrorhizon</name>
    <name type="common">Purple gromwell</name>
    <name type="synonym">Lithospermum officinale var. erythrorhizon</name>
    <dbReference type="NCBI Taxonomy" id="34254"/>
    <lineage>
        <taxon>Eukaryota</taxon>
        <taxon>Viridiplantae</taxon>
        <taxon>Streptophyta</taxon>
        <taxon>Embryophyta</taxon>
        <taxon>Tracheophyta</taxon>
        <taxon>Spermatophyta</taxon>
        <taxon>Magnoliopsida</taxon>
        <taxon>eudicotyledons</taxon>
        <taxon>Gunneridae</taxon>
        <taxon>Pentapetalae</taxon>
        <taxon>asterids</taxon>
        <taxon>lamiids</taxon>
        <taxon>Boraginales</taxon>
        <taxon>Boraginaceae</taxon>
        <taxon>Boraginoideae</taxon>
        <taxon>Lithospermeae</taxon>
        <taxon>Lithospermum</taxon>
    </lineage>
</organism>
<dbReference type="AlphaFoldDB" id="A0AAV3QHZ7"/>
<feature type="compositionally biased region" description="Basic and acidic residues" evidence="1">
    <location>
        <begin position="206"/>
        <end position="217"/>
    </location>
</feature>
<evidence type="ECO:0000313" key="3">
    <source>
        <dbReference type="Proteomes" id="UP001454036"/>
    </source>
</evidence>
<feature type="region of interest" description="Disordered" evidence="1">
    <location>
        <begin position="205"/>
        <end position="227"/>
    </location>
</feature>
<evidence type="ECO:0000313" key="2">
    <source>
        <dbReference type="EMBL" id="GAA0162153.1"/>
    </source>
</evidence>